<dbReference type="PANTHER" id="PTHR43708">
    <property type="entry name" value="CONSERVED EXPRESSED OXIDOREDUCTASE (EUROFUNG)"/>
    <property type="match status" value="1"/>
</dbReference>
<feature type="domain" description="Gal80p-like C-terminal" evidence="2">
    <location>
        <begin position="144"/>
        <end position="292"/>
    </location>
</feature>
<comment type="caution">
    <text evidence="3">The sequence shown here is derived from an EMBL/GenBank/DDBJ whole genome shotgun (WGS) entry which is preliminary data.</text>
</comment>
<dbReference type="SUPFAM" id="SSF55347">
    <property type="entry name" value="Glyceraldehyde-3-phosphate dehydrogenase-like, C-terminal domain"/>
    <property type="match status" value="1"/>
</dbReference>
<dbReference type="Gene3D" id="3.40.50.720">
    <property type="entry name" value="NAD(P)-binding Rossmann-like Domain"/>
    <property type="match status" value="1"/>
</dbReference>
<sequence length="402" mass="43279">MYPIRVGIVGVGTPSPSEPAGSGTWGALTHLPALRASPRYKIVAITNSTVESAKTSIAFHKLDAEVKAYGSAEEMAKDPEIDLVVISVIVPKHYGVTKPLLLAKKDVFVEWPLAANTAENEELADLAKSQNVKGIVGTQARANPLVVKIKELIDSGTIGTVLSSTATGSFMSLMRPKVPDSIKYYVDKDSGGNNLTIFYGHFLDSFIHVLGNFKQLHAISKTSYPTVDIISKDGTILIPNHPKTAPDHIFVHGTLESDIMASVNFREVDCGTASGAGIRWTITGTEGEIEITAPEIMWQIATPGATLKVRARNQYKVGDITLDPGVESDTSLSALSIKPAEVEDVMFEASEEPDYITSLSSAAKGVARTWEAFANGETSKYATFEDARAIHRTLDYIKAESL</sequence>
<gene>
    <name evidence="3" type="ORF">EYC84_007317</name>
</gene>
<dbReference type="InterPro" id="IPR051317">
    <property type="entry name" value="Gfo/Idh/MocA_oxidoreduct"/>
</dbReference>
<proteinExistence type="predicted"/>
<accession>A0A5M9JG57</accession>
<dbReference type="Pfam" id="PF22685">
    <property type="entry name" value="Gal80p_C-like"/>
    <property type="match status" value="1"/>
</dbReference>
<evidence type="ECO:0000259" key="2">
    <source>
        <dbReference type="Pfam" id="PF22685"/>
    </source>
</evidence>
<dbReference type="InterPro" id="IPR055080">
    <property type="entry name" value="Gal80p-like_C"/>
</dbReference>
<reference evidence="3 4" key="1">
    <citation type="submission" date="2019-06" db="EMBL/GenBank/DDBJ databases">
        <title>Genome Sequence of the Brown Rot Fungal Pathogen Monilinia fructicola.</title>
        <authorList>
            <person name="De Miccolis Angelini R.M."/>
            <person name="Landi L."/>
            <person name="Abate D."/>
            <person name="Pollastro S."/>
            <person name="Romanazzi G."/>
            <person name="Faretra F."/>
        </authorList>
    </citation>
    <scope>NUCLEOTIDE SEQUENCE [LARGE SCALE GENOMIC DNA]</scope>
    <source>
        <strain evidence="3 4">Mfrc123</strain>
    </source>
</reference>
<dbReference type="PANTHER" id="PTHR43708:SF1">
    <property type="entry name" value="GALACTOSE_LACTOSE METABOLISM REGULATORY PROTEIN GAL80"/>
    <property type="match status" value="1"/>
</dbReference>
<dbReference type="Proteomes" id="UP000322873">
    <property type="component" value="Unassembled WGS sequence"/>
</dbReference>
<keyword evidence="4" id="KW-1185">Reference proteome</keyword>
<dbReference type="GO" id="GO:0000166">
    <property type="term" value="F:nucleotide binding"/>
    <property type="evidence" value="ECO:0007669"/>
    <property type="project" value="InterPro"/>
</dbReference>
<dbReference type="Pfam" id="PF01408">
    <property type="entry name" value="GFO_IDH_MocA"/>
    <property type="match status" value="1"/>
</dbReference>
<feature type="domain" description="Gfo/Idh/MocA-like oxidoreductase N-terminal" evidence="1">
    <location>
        <begin position="21"/>
        <end position="137"/>
    </location>
</feature>
<dbReference type="InterPro" id="IPR000683">
    <property type="entry name" value="Gfo/Idh/MocA-like_OxRdtase_N"/>
</dbReference>
<dbReference type="VEuPathDB" id="FungiDB:MFRU_029g00050"/>
<organism evidence="3 4">
    <name type="scientific">Monilinia fructicola</name>
    <name type="common">Brown rot fungus</name>
    <name type="synonym">Ciboria fructicola</name>
    <dbReference type="NCBI Taxonomy" id="38448"/>
    <lineage>
        <taxon>Eukaryota</taxon>
        <taxon>Fungi</taxon>
        <taxon>Dikarya</taxon>
        <taxon>Ascomycota</taxon>
        <taxon>Pezizomycotina</taxon>
        <taxon>Leotiomycetes</taxon>
        <taxon>Helotiales</taxon>
        <taxon>Sclerotiniaceae</taxon>
        <taxon>Monilinia</taxon>
    </lineage>
</organism>
<protein>
    <submittedName>
        <fullName evidence="3">Uncharacterized protein</fullName>
    </submittedName>
</protein>
<dbReference type="AlphaFoldDB" id="A0A5M9JG57"/>
<dbReference type="InterPro" id="IPR036291">
    <property type="entry name" value="NAD(P)-bd_dom_sf"/>
</dbReference>
<dbReference type="Gene3D" id="3.30.360.10">
    <property type="entry name" value="Dihydrodipicolinate Reductase, domain 2"/>
    <property type="match status" value="1"/>
</dbReference>
<evidence type="ECO:0000313" key="3">
    <source>
        <dbReference type="EMBL" id="KAA8568281.1"/>
    </source>
</evidence>
<dbReference type="EMBL" id="VICG01000009">
    <property type="protein sequence ID" value="KAA8568281.1"/>
    <property type="molecule type" value="Genomic_DNA"/>
</dbReference>
<evidence type="ECO:0000313" key="4">
    <source>
        <dbReference type="Proteomes" id="UP000322873"/>
    </source>
</evidence>
<name>A0A5M9JG57_MONFR</name>
<evidence type="ECO:0000259" key="1">
    <source>
        <dbReference type="Pfam" id="PF01408"/>
    </source>
</evidence>
<dbReference type="SUPFAM" id="SSF51735">
    <property type="entry name" value="NAD(P)-binding Rossmann-fold domains"/>
    <property type="match status" value="1"/>
</dbReference>